<reference evidence="2" key="1">
    <citation type="submission" date="2021-06" db="EMBL/GenBank/DDBJ databases">
        <authorList>
            <person name="Kallberg Y."/>
            <person name="Tangrot J."/>
            <person name="Rosling A."/>
        </authorList>
    </citation>
    <scope>NUCLEOTIDE SEQUENCE</scope>
    <source>
        <strain evidence="2">FL130A</strain>
    </source>
</reference>
<organism evidence="2 3">
    <name type="scientific">Ambispora leptoticha</name>
    <dbReference type="NCBI Taxonomy" id="144679"/>
    <lineage>
        <taxon>Eukaryota</taxon>
        <taxon>Fungi</taxon>
        <taxon>Fungi incertae sedis</taxon>
        <taxon>Mucoromycota</taxon>
        <taxon>Glomeromycotina</taxon>
        <taxon>Glomeromycetes</taxon>
        <taxon>Archaeosporales</taxon>
        <taxon>Ambisporaceae</taxon>
        <taxon>Ambispora</taxon>
    </lineage>
</organism>
<dbReference type="Proteomes" id="UP000789508">
    <property type="component" value="Unassembled WGS sequence"/>
</dbReference>
<feature type="coiled-coil region" evidence="1">
    <location>
        <begin position="81"/>
        <end position="119"/>
    </location>
</feature>
<feature type="non-terminal residue" evidence="2">
    <location>
        <position position="1"/>
    </location>
</feature>
<dbReference type="OrthoDB" id="2439570at2759"/>
<dbReference type="EMBL" id="CAJVPS010004666">
    <property type="protein sequence ID" value="CAG8606496.1"/>
    <property type="molecule type" value="Genomic_DNA"/>
</dbReference>
<accession>A0A9N9CMF3</accession>
<protein>
    <submittedName>
        <fullName evidence="2">7116_t:CDS:1</fullName>
    </submittedName>
</protein>
<evidence type="ECO:0000313" key="2">
    <source>
        <dbReference type="EMBL" id="CAG8606496.1"/>
    </source>
</evidence>
<name>A0A9N9CMF3_9GLOM</name>
<sequence>KAPRKEEMASHKEKVNSIPLREDQEFVKLKGVTAVGEKKIEEMFYVQHMIFNATFNVTFMCNITSCSEVGKLRLLGLRVENADVKTKYDDAINEITKLKAELKSRIEELEKGRTDTVAENARHDDTISELKAEEVVNIPSSVVDQLNNVSEVSSKSKIQFSYTNNGDIISLYKNACDAEIDAIKANREETLRWCFYTREFKSMYKDFMVNNKVGEKKAKGRFFTACITSIPELEKALESEVSEFSSREQELLDRIASLEASINKSVHAVVLQNSMSSSQNSIRAVYQTPALENDGAVFNMFQVYRIHRDPLEGFQQLDIPESLPTLQSERRSESRYVRIPTFSCGCSDTKNEKFRTALDKLMVELKTRLPSTSHTKQQKRYIPTRMRNYIAPVRERYNSYYTIPSSLGKNGQGKTDYGMESCATGRIIGVVEVKREDFLQGIVQASVQMESSLASTQ</sequence>
<gene>
    <name evidence="2" type="ORF">ALEPTO_LOCUS8378</name>
</gene>
<keyword evidence="3" id="KW-1185">Reference proteome</keyword>
<evidence type="ECO:0000313" key="3">
    <source>
        <dbReference type="Proteomes" id="UP000789508"/>
    </source>
</evidence>
<evidence type="ECO:0000256" key="1">
    <source>
        <dbReference type="SAM" id="Coils"/>
    </source>
</evidence>
<comment type="caution">
    <text evidence="2">The sequence shown here is derived from an EMBL/GenBank/DDBJ whole genome shotgun (WGS) entry which is preliminary data.</text>
</comment>
<dbReference type="AlphaFoldDB" id="A0A9N9CMF3"/>
<feature type="non-terminal residue" evidence="2">
    <location>
        <position position="457"/>
    </location>
</feature>
<proteinExistence type="predicted"/>
<keyword evidence="1" id="KW-0175">Coiled coil</keyword>